<reference evidence="2 3" key="1">
    <citation type="submission" date="2020-06" db="EMBL/GenBank/DDBJ databases">
        <title>Genome sequence of Paramixta manurensis strain PD-1.</title>
        <authorList>
            <person name="Lee C.W."/>
            <person name="Kim J."/>
        </authorList>
    </citation>
    <scope>NUCLEOTIDE SEQUENCE [LARGE SCALE GENOMIC DNA]</scope>
    <source>
        <strain evidence="2 3">PD-1</strain>
    </source>
</reference>
<dbReference type="PIRSF" id="PIRSF001221">
    <property type="entry name" value="Amidase_fungi"/>
    <property type="match status" value="1"/>
</dbReference>
<dbReference type="AlphaFoldDB" id="A0A6M8UEI1"/>
<dbReference type="PANTHER" id="PTHR43372">
    <property type="entry name" value="FATTY-ACID AMIDE HYDROLASE"/>
    <property type="match status" value="1"/>
</dbReference>
<dbReference type="Gene3D" id="3.90.1300.10">
    <property type="entry name" value="Amidase signature (AS) domain"/>
    <property type="match status" value="1"/>
</dbReference>
<name>A0A6M8UEI1_9GAMM</name>
<evidence type="ECO:0000259" key="1">
    <source>
        <dbReference type="Pfam" id="PF01425"/>
    </source>
</evidence>
<dbReference type="SUPFAM" id="SSF75304">
    <property type="entry name" value="Amidase signature (AS) enzymes"/>
    <property type="match status" value="1"/>
</dbReference>
<dbReference type="InterPro" id="IPR023631">
    <property type="entry name" value="Amidase_dom"/>
</dbReference>
<feature type="domain" description="Amidase" evidence="1">
    <location>
        <begin position="29"/>
        <end position="466"/>
    </location>
</feature>
<gene>
    <name evidence="2" type="ORF">PMPD1_1938</name>
</gene>
<dbReference type="EMBL" id="CP054212">
    <property type="protein sequence ID" value="QKJ86887.1"/>
    <property type="molecule type" value="Genomic_DNA"/>
</dbReference>
<dbReference type="NCBIfam" id="NF004816">
    <property type="entry name" value="PRK06170.1"/>
    <property type="match status" value="1"/>
</dbReference>
<protein>
    <submittedName>
        <fullName evidence="2">Amidase</fullName>
    </submittedName>
</protein>
<dbReference type="KEGG" id="pmak:PMPD1_1938"/>
<dbReference type="InterPro" id="IPR052739">
    <property type="entry name" value="FAAH2"/>
</dbReference>
<dbReference type="InterPro" id="IPR036928">
    <property type="entry name" value="AS_sf"/>
</dbReference>
<evidence type="ECO:0000313" key="3">
    <source>
        <dbReference type="Proteomes" id="UP000505325"/>
    </source>
</evidence>
<dbReference type="RefSeq" id="WP_173633869.1">
    <property type="nucleotide sequence ID" value="NZ_CP054212.1"/>
</dbReference>
<organism evidence="2 3">
    <name type="scientific">Paramixta manurensis</name>
    <dbReference type="NCBI Taxonomy" id="2740817"/>
    <lineage>
        <taxon>Bacteria</taxon>
        <taxon>Pseudomonadati</taxon>
        <taxon>Pseudomonadota</taxon>
        <taxon>Gammaproteobacteria</taxon>
        <taxon>Enterobacterales</taxon>
        <taxon>Erwiniaceae</taxon>
        <taxon>Paramixta</taxon>
    </lineage>
</organism>
<dbReference type="GO" id="GO:0012505">
    <property type="term" value="C:endomembrane system"/>
    <property type="evidence" value="ECO:0007669"/>
    <property type="project" value="TreeGrafter"/>
</dbReference>
<dbReference type="Proteomes" id="UP000505325">
    <property type="component" value="Chromosome"/>
</dbReference>
<sequence>MISPSFSLFDPAFQQAARIQRREISAVQLVEAHLEQIARHNPHINAVVILLAEQALEQAWLADKAQETGQALGPLHGVPITVKESWDVAGLPSTFGLPHLRDNIAGNDALAVTRLKQAGAILLGKTNVPPNLADWQTCHPDYGATLNPWDNQRTPGGSSGGSAAALACGFSALEIGSDIGGSIRMPAHYCGVWGHKPGYGVIPGRGHAQPGHVAPADISVFGPLSRSAGDLRLALDLLAQPDPHSWPRMQAILDDARPRHGTHFRVALWNDDPHFPVSSEIRLALEQAGESLRRAGIEVVDTVRPAFSSRESYEVYVQLLRAATSGRQSDEAFSRHQQLRDNLVDDDASYRALLLRGNVLSHRQWLALNQQRYRLMAAWQAFFDQVDFLLCPVASTAAFPLFNNLPKEDRYLTVDGRTLPSANDYFWLGLASACGLPATTVPLMRTATGLPVGAQIIGRSGADRACIALAEILEHHHYRFAPPPLDAAQSGLSSGADD</sequence>
<dbReference type="PANTHER" id="PTHR43372:SF4">
    <property type="entry name" value="FATTY-ACID AMIDE HYDROLASE 2"/>
    <property type="match status" value="1"/>
</dbReference>
<keyword evidence="3" id="KW-1185">Reference proteome</keyword>
<proteinExistence type="predicted"/>
<evidence type="ECO:0000313" key="2">
    <source>
        <dbReference type="EMBL" id="QKJ86887.1"/>
    </source>
</evidence>
<accession>A0A6M8UEI1</accession>
<dbReference type="Pfam" id="PF01425">
    <property type="entry name" value="Amidase"/>
    <property type="match status" value="1"/>
</dbReference>